<dbReference type="Proteomes" id="UP000192257">
    <property type="component" value="Unassembled WGS sequence"/>
</dbReference>
<dbReference type="AlphaFoldDB" id="A0A1X0NJT9"/>
<dbReference type="VEuPathDB" id="TriTrypDB:TM35_000401840"/>
<dbReference type="RefSeq" id="XP_028878983.1">
    <property type="nucleotide sequence ID" value="XM_029029799.1"/>
</dbReference>
<accession>A0A1X0NJT9</accession>
<comment type="caution">
    <text evidence="2">The sequence shown here is derived from an EMBL/GenBank/DDBJ whole genome shotgun (WGS) entry which is preliminary data.</text>
</comment>
<proteinExistence type="predicted"/>
<dbReference type="EMBL" id="NBCO01000040">
    <property type="protein sequence ID" value="ORC84917.1"/>
    <property type="molecule type" value="Genomic_DNA"/>
</dbReference>
<name>A0A1X0NJT9_9TRYP</name>
<feature type="compositionally biased region" description="Basic and acidic residues" evidence="1">
    <location>
        <begin position="421"/>
        <end position="440"/>
    </location>
</feature>
<gene>
    <name evidence="2" type="ORF">TM35_000401840</name>
</gene>
<evidence type="ECO:0000313" key="3">
    <source>
        <dbReference type="Proteomes" id="UP000192257"/>
    </source>
</evidence>
<dbReference type="OrthoDB" id="6381867at2759"/>
<protein>
    <submittedName>
        <fullName evidence="2">Uncharacterized protein</fullName>
    </submittedName>
</protein>
<evidence type="ECO:0000313" key="2">
    <source>
        <dbReference type="EMBL" id="ORC84917.1"/>
    </source>
</evidence>
<evidence type="ECO:0000256" key="1">
    <source>
        <dbReference type="SAM" id="MobiDB-lite"/>
    </source>
</evidence>
<keyword evidence="3" id="KW-1185">Reference proteome</keyword>
<reference evidence="2 3" key="1">
    <citation type="submission" date="2017-03" db="EMBL/GenBank/DDBJ databases">
        <title>An alternative strategy for trypanosome survival in the mammalian bloodstream revealed through genome and transcriptome analysis of the ubiquitous bovine parasite Trypanosoma (Megatrypanum) theileri.</title>
        <authorList>
            <person name="Kelly S."/>
            <person name="Ivens A."/>
            <person name="Mott A."/>
            <person name="O'Neill E."/>
            <person name="Emms D."/>
            <person name="Macleod O."/>
            <person name="Voorheis P."/>
            <person name="Matthews J."/>
            <person name="Matthews K."/>
            <person name="Carrington M."/>
        </authorList>
    </citation>
    <scope>NUCLEOTIDE SEQUENCE [LARGE SCALE GENOMIC DNA]</scope>
    <source>
        <strain evidence="2">Edinburgh</strain>
    </source>
</reference>
<organism evidence="2 3">
    <name type="scientific">Trypanosoma theileri</name>
    <dbReference type="NCBI Taxonomy" id="67003"/>
    <lineage>
        <taxon>Eukaryota</taxon>
        <taxon>Discoba</taxon>
        <taxon>Euglenozoa</taxon>
        <taxon>Kinetoplastea</taxon>
        <taxon>Metakinetoplastina</taxon>
        <taxon>Trypanosomatida</taxon>
        <taxon>Trypanosomatidae</taxon>
        <taxon>Trypanosoma</taxon>
    </lineage>
</organism>
<dbReference type="GeneID" id="39989579"/>
<feature type="region of interest" description="Disordered" evidence="1">
    <location>
        <begin position="418"/>
        <end position="445"/>
    </location>
</feature>
<sequence>MVCSHFSPNPFKKDICKNCQKGKASHANVSVMVSASPPCSNFKANPFKNDLCATCQQSKHLHNEDKRVVPNAVQISSLEESNLVVCTEYKEHAFKRDVCLNCGKRKESHSFLRSTVARYVDPVLISPREKMTKTFHEQLVPDCDSTKAISFDIKQSAANELYQNTSASQNLDVSQKQESATVMCSDFREHAFRRNYCVNCGKLREFHEVSLQKSSPSINTETYASGKPLCNLENEAKTACIQLLAYETVLPEVKSNAVSEDPSVGDDKSGKQGIQNVLTAVCSDFREHAFRRNYCVSCGKLKEFHNNVAEVGLDTHKETLAGACLINDIYVEKSSESENEIIVKESPVRLPPKVPLAGTADDESSSESENEIIVKESPVRLPRKVPLSRIADDESSSESESEIIVKVTPVRLSPKVPLSRIADDKKSSESENEVNVKESPTRLTPKVPLAKTADDENGDSELILSTNLQRTRVPKDLFE</sequence>